<dbReference type="AlphaFoldDB" id="A0A1W1YBP7"/>
<evidence type="ECO:0000259" key="12">
    <source>
        <dbReference type="PROSITE" id="PS51883"/>
    </source>
</evidence>
<dbReference type="SUPFAM" id="SSF52540">
    <property type="entry name" value="P-loop containing nucleoside triphosphate hydrolases"/>
    <property type="match status" value="1"/>
</dbReference>
<dbReference type="Gene3D" id="3.40.50.300">
    <property type="entry name" value="P-loop containing nucleotide triphosphate hydrolases"/>
    <property type="match status" value="1"/>
</dbReference>
<dbReference type="InterPro" id="IPR006073">
    <property type="entry name" value="GTP-bd"/>
</dbReference>
<dbReference type="FunFam" id="2.70.210.12:FF:000001">
    <property type="entry name" value="GTPase Obg"/>
    <property type="match status" value="1"/>
</dbReference>
<evidence type="ECO:0000256" key="6">
    <source>
        <dbReference type="ARBA" id="ARBA00022801"/>
    </source>
</evidence>
<evidence type="ECO:0000256" key="7">
    <source>
        <dbReference type="ARBA" id="ARBA00022842"/>
    </source>
</evidence>
<dbReference type="PROSITE" id="PS00905">
    <property type="entry name" value="GTP1_OBG"/>
    <property type="match status" value="1"/>
</dbReference>
<dbReference type="InterPro" id="IPR015349">
    <property type="entry name" value="OCT_dom"/>
</dbReference>
<dbReference type="EMBL" id="FWXK01000002">
    <property type="protein sequence ID" value="SMC33640.1"/>
    <property type="molecule type" value="Genomic_DNA"/>
</dbReference>
<comment type="subunit">
    <text evidence="9">Monomer.</text>
</comment>
<dbReference type="GO" id="GO:0000287">
    <property type="term" value="F:magnesium ion binding"/>
    <property type="evidence" value="ECO:0007669"/>
    <property type="project" value="InterPro"/>
</dbReference>
<feature type="domain" description="OCT" evidence="11">
    <location>
        <begin position="364"/>
        <end position="442"/>
    </location>
</feature>
<dbReference type="InterPro" id="IPR036346">
    <property type="entry name" value="GTP-bd_prot_GTP1/OBG_C_sf"/>
</dbReference>
<dbReference type="STRING" id="371602.SAMN04487984_0552"/>
<keyword evidence="4 9" id="KW-0479">Metal-binding</keyword>
<evidence type="ECO:0000256" key="9">
    <source>
        <dbReference type="HAMAP-Rule" id="MF_01454"/>
    </source>
</evidence>
<dbReference type="GO" id="GO:0005525">
    <property type="term" value="F:GTP binding"/>
    <property type="evidence" value="ECO:0007669"/>
    <property type="project" value="UniProtKB-UniRule"/>
</dbReference>
<dbReference type="PANTHER" id="PTHR11702">
    <property type="entry name" value="DEVELOPMENTALLY REGULATED GTP-BINDING PROTEIN-RELATED"/>
    <property type="match status" value="1"/>
</dbReference>
<dbReference type="NCBIfam" id="NF008954">
    <property type="entry name" value="PRK12296.1"/>
    <property type="match status" value="1"/>
</dbReference>
<dbReference type="GO" id="GO:0042254">
    <property type="term" value="P:ribosome biogenesis"/>
    <property type="evidence" value="ECO:0007669"/>
    <property type="project" value="UniProtKB-UniRule"/>
</dbReference>
<feature type="binding site" evidence="9">
    <location>
        <begin position="192"/>
        <end position="196"/>
    </location>
    <ligand>
        <name>GTP</name>
        <dbReference type="ChEBI" id="CHEBI:37565"/>
    </ligand>
</feature>
<dbReference type="SUPFAM" id="SSF102741">
    <property type="entry name" value="Obg GTP-binding protein C-terminal domain"/>
    <property type="match status" value="1"/>
</dbReference>
<reference evidence="14" key="1">
    <citation type="submission" date="2017-04" db="EMBL/GenBank/DDBJ databases">
        <authorList>
            <person name="Varghese N."/>
            <person name="Submissions S."/>
        </authorList>
    </citation>
    <scope>NUCLEOTIDE SEQUENCE [LARGE SCALE GENOMIC DNA]</scope>
    <source>
        <strain evidence="14">DSM 21500</strain>
    </source>
</reference>
<dbReference type="OrthoDB" id="9807318at2"/>
<dbReference type="RefSeq" id="WP_084098284.1">
    <property type="nucleotide sequence ID" value="NZ_FWXK01000002.1"/>
</dbReference>
<dbReference type="NCBIfam" id="NF008955">
    <property type="entry name" value="PRK12297.1"/>
    <property type="match status" value="1"/>
</dbReference>
<dbReference type="Pfam" id="PF09269">
    <property type="entry name" value="DUF1967"/>
    <property type="match status" value="1"/>
</dbReference>
<protein>
    <recommendedName>
        <fullName evidence="9">GTPase Obg</fullName>
        <ecNumber evidence="9">3.6.5.-</ecNumber>
    </recommendedName>
    <alternativeName>
        <fullName evidence="9">GTP-binding protein Obg</fullName>
    </alternativeName>
</protein>
<dbReference type="InterPro" id="IPR027417">
    <property type="entry name" value="P-loop_NTPase"/>
</dbReference>
<feature type="domain" description="OBG-type G" evidence="10">
    <location>
        <begin position="161"/>
        <end position="341"/>
    </location>
</feature>
<dbReference type="Pfam" id="PF01018">
    <property type="entry name" value="GTP1_OBG"/>
    <property type="match status" value="1"/>
</dbReference>
<dbReference type="InterPro" id="IPR045086">
    <property type="entry name" value="OBG_GTPase"/>
</dbReference>
<evidence type="ECO:0000256" key="1">
    <source>
        <dbReference type="ARBA" id="ARBA00001946"/>
    </source>
</evidence>
<dbReference type="InterPro" id="IPR036726">
    <property type="entry name" value="GTP1_OBG_dom_sf"/>
</dbReference>
<dbReference type="PIRSF" id="PIRSF002401">
    <property type="entry name" value="GTP_bd_Obg/CgtA"/>
    <property type="match status" value="1"/>
</dbReference>
<dbReference type="GO" id="GO:0005737">
    <property type="term" value="C:cytoplasm"/>
    <property type="evidence" value="ECO:0007669"/>
    <property type="project" value="UniProtKB-SubCell"/>
</dbReference>
<dbReference type="InterPro" id="IPR006169">
    <property type="entry name" value="GTP1_OBG_dom"/>
</dbReference>
<dbReference type="PRINTS" id="PR00326">
    <property type="entry name" value="GTP1OBG"/>
</dbReference>
<dbReference type="NCBIfam" id="TIGR02729">
    <property type="entry name" value="Obg_CgtA"/>
    <property type="match status" value="1"/>
</dbReference>
<evidence type="ECO:0000259" key="10">
    <source>
        <dbReference type="PROSITE" id="PS51710"/>
    </source>
</evidence>
<dbReference type="Gene3D" id="3.30.300.350">
    <property type="entry name" value="GTP-binding protein OBG, C-terminal domain"/>
    <property type="match status" value="1"/>
</dbReference>
<accession>A0A1W1YBP7</accession>
<comment type="similarity">
    <text evidence="2 9">Belongs to the TRAFAC class OBG-HflX-like GTPase superfamily. OBG GTPase family.</text>
</comment>
<keyword evidence="3 9" id="KW-0963">Cytoplasm</keyword>
<dbReference type="InterPro" id="IPR014100">
    <property type="entry name" value="GTP-bd_Obg/CgtA"/>
</dbReference>
<comment type="subcellular location">
    <subcellularLocation>
        <location evidence="9">Cytoplasm</location>
    </subcellularLocation>
</comment>
<feature type="binding site" evidence="9">
    <location>
        <begin position="322"/>
        <end position="324"/>
    </location>
    <ligand>
        <name>GTP</name>
        <dbReference type="ChEBI" id="CHEBI:37565"/>
    </ligand>
</feature>
<keyword evidence="8 9" id="KW-0342">GTP-binding</keyword>
<keyword evidence="6 9" id="KW-0378">Hydrolase</keyword>
<dbReference type="InterPro" id="IPR006074">
    <property type="entry name" value="GTP1-OBG_CS"/>
</dbReference>
<gene>
    <name evidence="9" type="primary">obg</name>
    <name evidence="13" type="ORF">SAMN04487984_0552</name>
</gene>
<evidence type="ECO:0000256" key="5">
    <source>
        <dbReference type="ARBA" id="ARBA00022741"/>
    </source>
</evidence>
<comment type="cofactor">
    <cofactor evidence="1 9">
        <name>Mg(2+)</name>
        <dbReference type="ChEBI" id="CHEBI:18420"/>
    </cofactor>
</comment>
<feature type="binding site" evidence="9">
    <location>
        <position position="194"/>
    </location>
    <ligand>
        <name>Mg(2+)</name>
        <dbReference type="ChEBI" id="CHEBI:18420"/>
    </ligand>
</feature>
<dbReference type="HAMAP" id="MF_01454">
    <property type="entry name" value="GTPase_Obg"/>
    <property type="match status" value="1"/>
</dbReference>
<organism evidence="13 14">
    <name type="scientific">Aerococcus suis</name>
    <dbReference type="NCBI Taxonomy" id="371602"/>
    <lineage>
        <taxon>Bacteria</taxon>
        <taxon>Bacillati</taxon>
        <taxon>Bacillota</taxon>
        <taxon>Bacilli</taxon>
        <taxon>Lactobacillales</taxon>
        <taxon>Aerococcaceae</taxon>
        <taxon>Aerococcus</taxon>
    </lineage>
</organism>
<dbReference type="CDD" id="cd01898">
    <property type="entry name" value="Obg"/>
    <property type="match status" value="1"/>
</dbReference>
<dbReference type="Pfam" id="PF01926">
    <property type="entry name" value="MMR_HSR1"/>
    <property type="match status" value="1"/>
</dbReference>
<feature type="binding site" evidence="9">
    <location>
        <begin position="167"/>
        <end position="174"/>
    </location>
    <ligand>
        <name>GTP</name>
        <dbReference type="ChEBI" id="CHEBI:37565"/>
    </ligand>
</feature>
<evidence type="ECO:0000313" key="13">
    <source>
        <dbReference type="EMBL" id="SMC33640.1"/>
    </source>
</evidence>
<keyword evidence="5 9" id="KW-0547">Nucleotide-binding</keyword>
<dbReference type="InterPro" id="IPR031167">
    <property type="entry name" value="G_OBG"/>
</dbReference>
<dbReference type="NCBIfam" id="NF008956">
    <property type="entry name" value="PRK12299.1"/>
    <property type="match status" value="1"/>
</dbReference>
<dbReference type="Proteomes" id="UP000243884">
    <property type="component" value="Unassembled WGS sequence"/>
</dbReference>
<evidence type="ECO:0000259" key="11">
    <source>
        <dbReference type="PROSITE" id="PS51881"/>
    </source>
</evidence>
<feature type="domain" description="Obg" evidence="12">
    <location>
        <begin position="2"/>
        <end position="160"/>
    </location>
</feature>
<evidence type="ECO:0000256" key="4">
    <source>
        <dbReference type="ARBA" id="ARBA00022723"/>
    </source>
</evidence>
<dbReference type="PANTHER" id="PTHR11702:SF31">
    <property type="entry name" value="MITOCHONDRIAL RIBOSOME-ASSOCIATED GTPASE 2"/>
    <property type="match status" value="1"/>
</dbReference>
<evidence type="ECO:0000256" key="2">
    <source>
        <dbReference type="ARBA" id="ARBA00007699"/>
    </source>
</evidence>
<feature type="binding site" evidence="9">
    <location>
        <begin position="284"/>
        <end position="287"/>
    </location>
    <ligand>
        <name>GTP</name>
        <dbReference type="ChEBI" id="CHEBI:37565"/>
    </ligand>
</feature>
<dbReference type="NCBIfam" id="TIGR03595">
    <property type="entry name" value="Obg_CgtA_exten"/>
    <property type="match status" value="1"/>
</dbReference>
<name>A0A1W1YBP7_9LACT</name>
<dbReference type="PROSITE" id="PS51881">
    <property type="entry name" value="OCT"/>
    <property type="match status" value="1"/>
</dbReference>
<proteinExistence type="inferred from homology"/>
<keyword evidence="14" id="KW-1185">Reference proteome</keyword>
<dbReference type="GO" id="GO:0003924">
    <property type="term" value="F:GTPase activity"/>
    <property type="evidence" value="ECO:0007669"/>
    <property type="project" value="UniProtKB-UniRule"/>
</dbReference>
<dbReference type="EC" id="3.6.5.-" evidence="9"/>
<evidence type="ECO:0000313" key="14">
    <source>
        <dbReference type="Proteomes" id="UP000243884"/>
    </source>
</evidence>
<dbReference type="Gene3D" id="2.70.210.12">
    <property type="entry name" value="GTP1/OBG domain"/>
    <property type="match status" value="1"/>
</dbReference>
<feature type="binding site" evidence="9">
    <location>
        <begin position="214"/>
        <end position="217"/>
    </location>
    <ligand>
        <name>GTP</name>
        <dbReference type="ChEBI" id="CHEBI:37565"/>
    </ligand>
</feature>
<evidence type="ECO:0000256" key="8">
    <source>
        <dbReference type="ARBA" id="ARBA00023134"/>
    </source>
</evidence>
<sequence>MQTFFDYAKIWVKAGKGGDGMVAFLREKYRPDGGPAGGDGGQGGSVVFRVDEGLRTLMDFRYNRHFKAKPGENGMPKGKYGKGADDMIVAIPPGTVVRDFDTGQLIGDLTEEGDEVVVAKGGRGGRGNIKFATHRNPAPEIAENGEPGEERTLQLELKLIADAGLVGFPSVGKSTLLSTVTAARPKIGDYHFTTITPNLGVVDTRNNESFVLADLPGLIEGAADGVGLGFQFLRHVERTKVILHVVDMGGFENRDPFDDYVKINEELMKYDETLMERPTIIVANKMDIPEAELYIEEFKTKLATYFAENYPSLELPLIYPISAYTKVGLDDLMTKTGELIREEEARRALLAEEEADKEVVYDLPETDEEPAFTVSKDPDGMYVLSGQKIEKMFKMANLEYDESALRFARQLRRLGVDEALLANGAEDGDIVRILDYEFEFKI</sequence>
<feature type="binding site" evidence="9">
    <location>
        <position position="174"/>
    </location>
    <ligand>
        <name>Mg(2+)</name>
        <dbReference type="ChEBI" id="CHEBI:18420"/>
    </ligand>
</feature>
<dbReference type="PROSITE" id="PS51710">
    <property type="entry name" value="G_OBG"/>
    <property type="match status" value="1"/>
</dbReference>
<comment type="function">
    <text evidence="9">An essential GTPase which binds GTP, GDP and possibly (p)ppGpp with moderate affinity, with high nucleotide exchange rates and a fairly low GTP hydrolysis rate. Plays a role in control of the cell cycle, stress response, ribosome biogenesis and in those bacteria that undergo differentiation, in morphogenesis control.</text>
</comment>
<dbReference type="PROSITE" id="PS51883">
    <property type="entry name" value="OBG"/>
    <property type="match status" value="1"/>
</dbReference>
<dbReference type="SUPFAM" id="SSF82051">
    <property type="entry name" value="Obg GTP-binding protein N-terminal domain"/>
    <property type="match status" value="1"/>
</dbReference>
<evidence type="ECO:0000256" key="3">
    <source>
        <dbReference type="ARBA" id="ARBA00022490"/>
    </source>
</evidence>
<keyword evidence="7 9" id="KW-0460">Magnesium</keyword>